<dbReference type="Proteomes" id="UP000541444">
    <property type="component" value="Unassembled WGS sequence"/>
</dbReference>
<dbReference type="AlphaFoldDB" id="A0A7J7LK39"/>
<protein>
    <submittedName>
        <fullName evidence="2">Uncharacterized protein</fullName>
    </submittedName>
</protein>
<feature type="region of interest" description="Disordered" evidence="1">
    <location>
        <begin position="107"/>
        <end position="143"/>
    </location>
</feature>
<proteinExistence type="predicted"/>
<sequence>MDMVGVIDGTYIPAQVPLADQTRYKNIKVDIHQNVLMVDTFDMRLTYVLTGWERSTHDSKVLKGAVTHVWDRLIIPMYGAEAGIGNDETNIPQEDNEGVESINSTINERTPNCASSSTTPAGTSTSSTGALAPKKNRVRRDSLDRDDGAIEKLAFATDKLAGNVRQPDLAMLEKELKEIPNLWKDDLMKALFYYRSNDSAA</sequence>
<reference evidence="2 3" key="1">
    <citation type="journal article" date="2020" name="IScience">
        <title>Genome Sequencing of the Endangered Kingdonia uniflora (Circaeasteraceae, Ranunculales) Reveals Potential Mechanisms of Evolutionary Specialization.</title>
        <authorList>
            <person name="Sun Y."/>
            <person name="Deng T."/>
            <person name="Zhang A."/>
            <person name="Moore M.J."/>
            <person name="Landis J.B."/>
            <person name="Lin N."/>
            <person name="Zhang H."/>
            <person name="Zhang X."/>
            <person name="Huang J."/>
            <person name="Zhang X."/>
            <person name="Sun H."/>
            <person name="Wang H."/>
        </authorList>
    </citation>
    <scope>NUCLEOTIDE SEQUENCE [LARGE SCALE GENOMIC DNA]</scope>
    <source>
        <strain evidence="2">TB1705</strain>
        <tissue evidence="2">Leaf</tissue>
    </source>
</reference>
<evidence type="ECO:0000256" key="1">
    <source>
        <dbReference type="SAM" id="MobiDB-lite"/>
    </source>
</evidence>
<feature type="compositionally biased region" description="Low complexity" evidence="1">
    <location>
        <begin position="114"/>
        <end position="133"/>
    </location>
</feature>
<evidence type="ECO:0000313" key="3">
    <source>
        <dbReference type="Proteomes" id="UP000541444"/>
    </source>
</evidence>
<accession>A0A7J7LK39</accession>
<evidence type="ECO:0000313" key="2">
    <source>
        <dbReference type="EMBL" id="KAF6142912.1"/>
    </source>
</evidence>
<organism evidence="2 3">
    <name type="scientific">Kingdonia uniflora</name>
    <dbReference type="NCBI Taxonomy" id="39325"/>
    <lineage>
        <taxon>Eukaryota</taxon>
        <taxon>Viridiplantae</taxon>
        <taxon>Streptophyta</taxon>
        <taxon>Embryophyta</taxon>
        <taxon>Tracheophyta</taxon>
        <taxon>Spermatophyta</taxon>
        <taxon>Magnoliopsida</taxon>
        <taxon>Ranunculales</taxon>
        <taxon>Circaeasteraceae</taxon>
        <taxon>Kingdonia</taxon>
    </lineage>
</organism>
<gene>
    <name evidence="2" type="ORF">GIB67_003868</name>
</gene>
<dbReference type="OrthoDB" id="1698839at2759"/>
<dbReference type="EMBL" id="JACGCM010002226">
    <property type="protein sequence ID" value="KAF6142912.1"/>
    <property type="molecule type" value="Genomic_DNA"/>
</dbReference>
<name>A0A7J7LK39_9MAGN</name>
<comment type="caution">
    <text evidence="2">The sequence shown here is derived from an EMBL/GenBank/DDBJ whole genome shotgun (WGS) entry which is preliminary data.</text>
</comment>
<keyword evidence="3" id="KW-1185">Reference proteome</keyword>